<dbReference type="Proteomes" id="UP000001861">
    <property type="component" value="Unassembled WGS sequence"/>
</dbReference>
<comment type="caution">
    <text evidence="2">The sequence shown here is derived from an EMBL/GenBank/DDBJ whole genome shotgun (WGS) entry which is preliminary data.</text>
</comment>
<dbReference type="InParanoid" id="D6RPU2"/>
<organism evidence="2 3">
    <name type="scientific">Coprinopsis cinerea (strain Okayama-7 / 130 / ATCC MYA-4618 / FGSC 9003)</name>
    <name type="common">Inky cap fungus</name>
    <name type="synonym">Hormographiella aspergillata</name>
    <dbReference type="NCBI Taxonomy" id="240176"/>
    <lineage>
        <taxon>Eukaryota</taxon>
        <taxon>Fungi</taxon>
        <taxon>Dikarya</taxon>
        <taxon>Basidiomycota</taxon>
        <taxon>Agaricomycotina</taxon>
        <taxon>Agaricomycetes</taxon>
        <taxon>Agaricomycetidae</taxon>
        <taxon>Agaricales</taxon>
        <taxon>Agaricineae</taxon>
        <taxon>Psathyrellaceae</taxon>
        <taxon>Coprinopsis</taxon>
    </lineage>
</organism>
<feature type="domain" description="DUF1996" evidence="1">
    <location>
        <begin position="16"/>
        <end position="154"/>
    </location>
</feature>
<dbReference type="AlphaFoldDB" id="D6RPU2"/>
<evidence type="ECO:0000313" key="2">
    <source>
        <dbReference type="EMBL" id="EFI27095.1"/>
    </source>
</evidence>
<dbReference type="GeneID" id="9379540"/>
<dbReference type="InterPro" id="IPR018535">
    <property type="entry name" value="DUF1996"/>
</dbReference>
<dbReference type="RefSeq" id="XP_002910589.1">
    <property type="nucleotide sequence ID" value="XM_002910543.1"/>
</dbReference>
<dbReference type="Pfam" id="PF09362">
    <property type="entry name" value="DUF1996"/>
    <property type="match status" value="1"/>
</dbReference>
<evidence type="ECO:0000313" key="3">
    <source>
        <dbReference type="Proteomes" id="UP000001861"/>
    </source>
</evidence>
<proteinExistence type="predicted"/>
<accession>D6RPU2</accession>
<gene>
    <name evidence="2" type="ORF">CC1G_15224</name>
</gene>
<dbReference type="PANTHER" id="PTHR43662:SF3">
    <property type="entry name" value="DOMAIN PROTEIN, PUTATIVE (AFU_ORTHOLOGUE AFUA_6G11970)-RELATED"/>
    <property type="match status" value="1"/>
</dbReference>
<reference evidence="2 3" key="1">
    <citation type="journal article" date="2010" name="Proc. Natl. Acad. Sci. U.S.A.">
        <title>Insights into evolution of multicellular fungi from the assembled chromosomes of the mushroom Coprinopsis cinerea (Coprinus cinereus).</title>
        <authorList>
            <person name="Stajich J.E."/>
            <person name="Wilke S.K."/>
            <person name="Ahren D."/>
            <person name="Au C.H."/>
            <person name="Birren B.W."/>
            <person name="Borodovsky M."/>
            <person name="Burns C."/>
            <person name="Canback B."/>
            <person name="Casselton L.A."/>
            <person name="Cheng C.K."/>
            <person name="Deng J."/>
            <person name="Dietrich F.S."/>
            <person name="Fargo D.C."/>
            <person name="Farman M.L."/>
            <person name="Gathman A.C."/>
            <person name="Goldberg J."/>
            <person name="Guigo R."/>
            <person name="Hoegger P.J."/>
            <person name="Hooker J.B."/>
            <person name="Huggins A."/>
            <person name="James T.Y."/>
            <person name="Kamada T."/>
            <person name="Kilaru S."/>
            <person name="Kodira C."/>
            <person name="Kues U."/>
            <person name="Kupfer D."/>
            <person name="Kwan H.S."/>
            <person name="Lomsadze A."/>
            <person name="Li W."/>
            <person name="Lilly W.W."/>
            <person name="Ma L.J."/>
            <person name="Mackey A.J."/>
            <person name="Manning G."/>
            <person name="Martin F."/>
            <person name="Muraguchi H."/>
            <person name="Natvig D.O."/>
            <person name="Palmerini H."/>
            <person name="Ramesh M.A."/>
            <person name="Rehmeyer C.J."/>
            <person name="Roe B.A."/>
            <person name="Shenoy N."/>
            <person name="Stanke M."/>
            <person name="Ter-Hovhannisyan V."/>
            <person name="Tunlid A."/>
            <person name="Velagapudi R."/>
            <person name="Vision T.J."/>
            <person name="Zeng Q."/>
            <person name="Zolan M.E."/>
            <person name="Pukkila P.J."/>
        </authorList>
    </citation>
    <scope>NUCLEOTIDE SEQUENCE [LARGE SCALE GENOMIC DNA]</scope>
    <source>
        <strain evidence="3">Okayama-7 / 130 / ATCC MYA-4618 / FGSC 9003</strain>
    </source>
</reference>
<dbReference type="VEuPathDB" id="FungiDB:CC1G_15224"/>
<dbReference type="HOGENOM" id="CLU_014722_0_2_1"/>
<evidence type="ECO:0000259" key="1">
    <source>
        <dbReference type="Pfam" id="PF09362"/>
    </source>
</evidence>
<name>D6RPU2_COPC7</name>
<dbReference type="STRING" id="240176.D6RPU2"/>
<dbReference type="EMBL" id="AACS02000009">
    <property type="protein sequence ID" value="EFI27095.1"/>
    <property type="molecule type" value="Genomic_DNA"/>
</dbReference>
<protein>
    <recommendedName>
        <fullName evidence="1">DUF1996 domain-containing protein</fullName>
    </recommendedName>
</protein>
<dbReference type="OMA" id="KCPETHP"/>
<dbReference type="OrthoDB" id="74764at2759"/>
<sequence length="255" mass="27658">MLRRQANYDPTSPAAWSTSFRCYETPGFFDYSNSYPPGAGPYDTVELPKKPCPYGIRANIFFPSCWDGVNLDSPNHSSHVAFMEGTVNPNMGIILMNGKCPETHPVRLPMLFFETLWDTAQFNHLWPEDGSQPFVLSQGDPTGYGHHGDYIFGWEGDALQRAMDNCGADILGLPDSCPELTQISDEEMNSCKQEPKVDEVTEGVYLNELPGCNPIQHGPDPATMVPNCSAISTTGKAAATPAAAAPNAAPAVVTP</sequence>
<dbReference type="PANTHER" id="PTHR43662">
    <property type="match status" value="1"/>
</dbReference>
<dbReference type="eggNOG" id="ENOG502RXTA">
    <property type="taxonomic scope" value="Eukaryota"/>
</dbReference>
<keyword evidence="3" id="KW-1185">Reference proteome</keyword>
<dbReference type="KEGG" id="cci:CC1G_15224"/>